<dbReference type="Proteomes" id="UP001224775">
    <property type="component" value="Unassembled WGS sequence"/>
</dbReference>
<dbReference type="InterPro" id="IPR032675">
    <property type="entry name" value="LRR_dom_sf"/>
</dbReference>
<reference evidence="1" key="1">
    <citation type="submission" date="2023-06" db="EMBL/GenBank/DDBJ databases">
        <title>Survivors Of The Sea: Transcriptome response of Skeletonema marinoi to long-term dormancy.</title>
        <authorList>
            <person name="Pinder M.I.M."/>
            <person name="Kourtchenko O."/>
            <person name="Robertson E.K."/>
            <person name="Larsson T."/>
            <person name="Maumus F."/>
            <person name="Osuna-Cruz C.M."/>
            <person name="Vancaester E."/>
            <person name="Stenow R."/>
            <person name="Vandepoele K."/>
            <person name="Ploug H."/>
            <person name="Bruchert V."/>
            <person name="Godhe A."/>
            <person name="Topel M."/>
        </authorList>
    </citation>
    <scope>NUCLEOTIDE SEQUENCE</scope>
    <source>
        <strain evidence="1">R05AC</strain>
    </source>
</reference>
<dbReference type="AlphaFoldDB" id="A0AAD8YBS9"/>
<evidence type="ECO:0000313" key="1">
    <source>
        <dbReference type="EMBL" id="KAK1742654.1"/>
    </source>
</evidence>
<keyword evidence="2" id="KW-1185">Reference proteome</keyword>
<name>A0AAD8YBS9_9STRA</name>
<dbReference type="Gene3D" id="3.80.10.10">
    <property type="entry name" value="Ribonuclease Inhibitor"/>
    <property type="match status" value="1"/>
</dbReference>
<sequence length="133" mass="15306">MMAEAHEADDDIFVYMGGDQVVPNDVVRVRIDRSVNMIPTRAFYHRSLLIDVEFHDGIEIIEEVAFFYCCSLISVKLFGVREIKWRAFSNCSDLINVKFVDKLETIEQGAFQDCTSLETIKMPSIRIIDSLHL</sequence>
<dbReference type="Pfam" id="PF13306">
    <property type="entry name" value="LRR_5"/>
    <property type="match status" value="1"/>
</dbReference>
<dbReference type="InterPro" id="IPR026906">
    <property type="entry name" value="LRR_5"/>
</dbReference>
<dbReference type="EMBL" id="JATAAI010000010">
    <property type="protein sequence ID" value="KAK1742654.1"/>
    <property type="molecule type" value="Genomic_DNA"/>
</dbReference>
<comment type="caution">
    <text evidence="1">The sequence shown here is derived from an EMBL/GenBank/DDBJ whole genome shotgun (WGS) entry which is preliminary data.</text>
</comment>
<dbReference type="SUPFAM" id="SSF52058">
    <property type="entry name" value="L domain-like"/>
    <property type="match status" value="1"/>
</dbReference>
<proteinExistence type="predicted"/>
<gene>
    <name evidence="1" type="ORF">QTG54_006251</name>
</gene>
<evidence type="ECO:0000313" key="2">
    <source>
        <dbReference type="Proteomes" id="UP001224775"/>
    </source>
</evidence>
<accession>A0AAD8YBS9</accession>
<protein>
    <submittedName>
        <fullName evidence="1">Uncharacterized protein</fullName>
    </submittedName>
</protein>
<organism evidence="1 2">
    <name type="scientific">Skeletonema marinoi</name>
    <dbReference type="NCBI Taxonomy" id="267567"/>
    <lineage>
        <taxon>Eukaryota</taxon>
        <taxon>Sar</taxon>
        <taxon>Stramenopiles</taxon>
        <taxon>Ochrophyta</taxon>
        <taxon>Bacillariophyta</taxon>
        <taxon>Coscinodiscophyceae</taxon>
        <taxon>Thalassiosirophycidae</taxon>
        <taxon>Thalassiosirales</taxon>
        <taxon>Skeletonemataceae</taxon>
        <taxon>Skeletonema</taxon>
        <taxon>Skeletonema marinoi-dohrnii complex</taxon>
    </lineage>
</organism>